<keyword evidence="3" id="KW-0053">Apoptosis</keyword>
<keyword evidence="4" id="KW-0732">Signal</keyword>
<sequence length="337" mass="38409">MIQNAAARLVFNLPKFSHNTPLLRSLHWLPVAAHIRFKILMLAYKAKNGPASSYLKALVTPRTAPRSLKSTSTTQLVPPSLREKVLVLYSSTVSLILAQNETTYLRELPTGQKLLCNRCPPGYRLQKHCTETHQTLCQPCDEGLYTEVWDYIYECLPCRSYICRPHSVCPSGHIVKEKGTPFKDTVCEPCRKKRSADGHLACGQHTECKLDERLLLCGTNYLDNVCVNCSSIVRQGWVKFIIQPFIEIFKNHNTWMLRRFIGSLTNSLDVCLSNQDCCFQQLEEWFSKATEQQVSNLPEIMQAAGIKSHDITNIIEQKLTKIQDEVCICRNILPDHK</sequence>
<dbReference type="InterPro" id="IPR001368">
    <property type="entry name" value="TNFR/NGFR_Cys_rich_reg"/>
</dbReference>
<evidence type="ECO:0000256" key="8">
    <source>
        <dbReference type="PROSITE-ProRule" id="PRU00206"/>
    </source>
</evidence>
<gene>
    <name evidence="10" type="ORF">QTP70_018274</name>
</gene>
<feature type="disulfide bond" evidence="8">
    <location>
        <begin position="140"/>
        <end position="155"/>
    </location>
</feature>
<dbReference type="Proteomes" id="UP001274896">
    <property type="component" value="Unassembled WGS sequence"/>
</dbReference>
<evidence type="ECO:0000259" key="9">
    <source>
        <dbReference type="PROSITE" id="PS50050"/>
    </source>
</evidence>
<protein>
    <recommendedName>
        <fullName evidence="9">TNFR-Cys domain-containing protein</fullName>
    </recommendedName>
</protein>
<dbReference type="EMBL" id="JAUCMX010000013">
    <property type="protein sequence ID" value="KAK3526233.1"/>
    <property type="molecule type" value="Genomic_DNA"/>
</dbReference>
<comment type="caution">
    <text evidence="10">The sequence shown here is derived from an EMBL/GenBank/DDBJ whole genome shotgun (WGS) entry which is preliminary data.</text>
</comment>
<accession>A0AAE0QPB2</accession>
<keyword evidence="11" id="KW-1185">Reference proteome</keyword>
<feature type="domain" description="TNFR-Cys" evidence="9">
    <location>
        <begin position="139"/>
        <end position="187"/>
    </location>
</feature>
<dbReference type="AlphaFoldDB" id="A0AAE0QPB2"/>
<evidence type="ECO:0000256" key="4">
    <source>
        <dbReference type="ARBA" id="ARBA00022729"/>
    </source>
</evidence>
<dbReference type="PANTHER" id="PTHR23097">
    <property type="entry name" value="TUMOR NECROSIS FACTOR RECEPTOR SUPERFAMILY MEMBER"/>
    <property type="match status" value="1"/>
</dbReference>
<dbReference type="GO" id="GO:0005576">
    <property type="term" value="C:extracellular region"/>
    <property type="evidence" value="ECO:0007669"/>
    <property type="project" value="UniProtKB-SubCell"/>
</dbReference>
<evidence type="ECO:0000256" key="3">
    <source>
        <dbReference type="ARBA" id="ARBA00022703"/>
    </source>
</evidence>
<name>A0AAE0QPB2_9TELE</name>
<dbReference type="Pfam" id="PF00020">
    <property type="entry name" value="TNFR_c6"/>
    <property type="match status" value="1"/>
</dbReference>
<comment type="caution">
    <text evidence="8">Lacks conserved residue(s) required for the propagation of feature annotation.</text>
</comment>
<dbReference type="PANTHER" id="PTHR23097:SF181">
    <property type="entry name" value="CASPASE-8-LIKE"/>
    <property type="match status" value="1"/>
</dbReference>
<evidence type="ECO:0000256" key="6">
    <source>
        <dbReference type="ARBA" id="ARBA00023157"/>
    </source>
</evidence>
<keyword evidence="7" id="KW-0325">Glycoprotein</keyword>
<organism evidence="10 11">
    <name type="scientific">Hemibagrus guttatus</name>
    <dbReference type="NCBI Taxonomy" id="175788"/>
    <lineage>
        <taxon>Eukaryota</taxon>
        <taxon>Metazoa</taxon>
        <taxon>Chordata</taxon>
        <taxon>Craniata</taxon>
        <taxon>Vertebrata</taxon>
        <taxon>Euteleostomi</taxon>
        <taxon>Actinopterygii</taxon>
        <taxon>Neopterygii</taxon>
        <taxon>Teleostei</taxon>
        <taxon>Ostariophysi</taxon>
        <taxon>Siluriformes</taxon>
        <taxon>Bagridae</taxon>
        <taxon>Hemibagrus</taxon>
    </lineage>
</organism>
<dbReference type="SMART" id="SM00208">
    <property type="entry name" value="TNFR"/>
    <property type="match status" value="2"/>
</dbReference>
<dbReference type="InterPro" id="IPR048522">
    <property type="entry name" value="Death_3_fish"/>
</dbReference>
<keyword evidence="5" id="KW-0677">Repeat</keyword>
<dbReference type="InterPro" id="IPR052459">
    <property type="entry name" value="TNFRSF_decoy_receptor"/>
</dbReference>
<evidence type="ECO:0000313" key="11">
    <source>
        <dbReference type="Proteomes" id="UP001274896"/>
    </source>
</evidence>
<evidence type="ECO:0000256" key="2">
    <source>
        <dbReference type="ARBA" id="ARBA00022525"/>
    </source>
</evidence>
<evidence type="ECO:0000313" key="10">
    <source>
        <dbReference type="EMBL" id="KAK3526233.1"/>
    </source>
</evidence>
<dbReference type="Pfam" id="PF21733">
    <property type="entry name" value="Death_3"/>
    <property type="match status" value="1"/>
</dbReference>
<keyword evidence="2" id="KW-0964">Secreted</keyword>
<evidence type="ECO:0000256" key="5">
    <source>
        <dbReference type="ARBA" id="ARBA00022737"/>
    </source>
</evidence>
<comment type="subcellular location">
    <subcellularLocation>
        <location evidence="1">Secreted</location>
    </subcellularLocation>
</comment>
<reference evidence="10" key="1">
    <citation type="submission" date="2023-06" db="EMBL/GenBank/DDBJ databases">
        <title>Male Hemibagrus guttatus genome.</title>
        <authorList>
            <person name="Bian C."/>
        </authorList>
    </citation>
    <scope>NUCLEOTIDE SEQUENCE</scope>
    <source>
        <strain evidence="10">Male_cb2023</strain>
        <tissue evidence="10">Muscle</tissue>
    </source>
</reference>
<feature type="disulfide bond" evidence="8">
    <location>
        <begin position="169"/>
        <end position="187"/>
    </location>
</feature>
<dbReference type="Gene3D" id="2.10.50.10">
    <property type="entry name" value="Tumor Necrosis Factor Receptor, subunit A, domain 2"/>
    <property type="match status" value="2"/>
</dbReference>
<proteinExistence type="predicted"/>
<keyword evidence="6 8" id="KW-1015">Disulfide bond</keyword>
<feature type="repeat" description="TNFR-Cys" evidence="8">
    <location>
        <begin position="139"/>
        <end position="187"/>
    </location>
</feature>
<dbReference type="SUPFAM" id="SSF57586">
    <property type="entry name" value="TNF receptor-like"/>
    <property type="match status" value="2"/>
</dbReference>
<dbReference type="PROSITE" id="PS50050">
    <property type="entry name" value="TNFR_NGFR_2"/>
    <property type="match status" value="1"/>
</dbReference>
<evidence type="ECO:0000256" key="7">
    <source>
        <dbReference type="ARBA" id="ARBA00023180"/>
    </source>
</evidence>
<evidence type="ECO:0000256" key="1">
    <source>
        <dbReference type="ARBA" id="ARBA00004613"/>
    </source>
</evidence>
<dbReference type="GO" id="GO:0006915">
    <property type="term" value="P:apoptotic process"/>
    <property type="evidence" value="ECO:0007669"/>
    <property type="project" value="UniProtKB-KW"/>
</dbReference>